<dbReference type="SMART" id="SM00130">
    <property type="entry name" value="KR"/>
    <property type="match status" value="1"/>
</dbReference>
<dbReference type="GO" id="GO:0006508">
    <property type="term" value="P:proteolysis"/>
    <property type="evidence" value="ECO:0007669"/>
    <property type="project" value="TreeGrafter"/>
</dbReference>
<dbReference type="PRINTS" id="PR00018">
    <property type="entry name" value="KRINGLE"/>
</dbReference>
<keyword evidence="6" id="KW-1185">Reference proteome</keyword>
<evidence type="ECO:0000256" key="2">
    <source>
        <dbReference type="ARBA" id="ARBA00023157"/>
    </source>
</evidence>
<dbReference type="AlphaFoldDB" id="X1YZB6"/>
<evidence type="ECO:0000259" key="4">
    <source>
        <dbReference type="PROSITE" id="PS50070"/>
    </source>
</evidence>
<dbReference type="GO" id="GO:0005615">
    <property type="term" value="C:extracellular space"/>
    <property type="evidence" value="ECO:0007669"/>
    <property type="project" value="TreeGrafter"/>
</dbReference>
<dbReference type="PANTHER" id="PTHR24261">
    <property type="entry name" value="PLASMINOGEN-RELATED"/>
    <property type="match status" value="1"/>
</dbReference>
<reference evidence="6" key="2">
    <citation type="journal article" date="2013" name="Nature">
        <title>Insights into bilaterian evolution from three spiralian genomes.</title>
        <authorList>
            <person name="Simakov O."/>
            <person name="Marletaz F."/>
            <person name="Cho S.J."/>
            <person name="Edsinger-Gonzales E."/>
            <person name="Havlak P."/>
            <person name="Hellsten U."/>
            <person name="Kuo D.H."/>
            <person name="Larsson T."/>
            <person name="Lv J."/>
            <person name="Arendt D."/>
            <person name="Savage R."/>
            <person name="Osoegawa K."/>
            <person name="de Jong P."/>
            <person name="Grimwood J."/>
            <person name="Chapman J.A."/>
            <person name="Shapiro H."/>
            <person name="Aerts A."/>
            <person name="Otillar R.P."/>
            <person name="Terry A.Y."/>
            <person name="Boore J.L."/>
            <person name="Grigoriev I.V."/>
            <person name="Lindberg D.R."/>
            <person name="Seaver E.C."/>
            <person name="Weisblat D.A."/>
            <person name="Putnam N.H."/>
            <person name="Rokhsar D.S."/>
        </authorList>
    </citation>
    <scope>NUCLEOTIDE SEQUENCE</scope>
    <source>
        <strain evidence="6">I ESC-2004</strain>
    </source>
</reference>
<dbReference type="EnsemblMetazoa" id="CapteT126955">
    <property type="protein sequence ID" value="CapteP126955"/>
    <property type="gene ID" value="CapteG126955"/>
</dbReference>
<dbReference type="InterPro" id="IPR038178">
    <property type="entry name" value="Kringle_sf"/>
</dbReference>
<dbReference type="HOGENOM" id="CLU_158332_0_0_1"/>
<sequence>GKEYMGEKSFTVNGRVCQRWDMQTPHGHDGCVDVSEFPAGTLTLDRAENFCRNPDNEPLGPWCYTMDPLERFETCALPLCSGKMLH</sequence>
<keyword evidence="1 3" id="KW-0420">Kringle</keyword>
<name>X1YZB6_CAPTE</name>
<dbReference type="Gene3D" id="2.40.20.10">
    <property type="entry name" value="Plasminogen Kringle 4"/>
    <property type="match status" value="1"/>
</dbReference>
<evidence type="ECO:0000313" key="6">
    <source>
        <dbReference type="Proteomes" id="UP000014760"/>
    </source>
</evidence>
<dbReference type="GO" id="GO:0005102">
    <property type="term" value="F:signaling receptor binding"/>
    <property type="evidence" value="ECO:0007669"/>
    <property type="project" value="TreeGrafter"/>
</dbReference>
<dbReference type="InterPro" id="IPR050759">
    <property type="entry name" value="Serine_protease_kringle"/>
</dbReference>
<dbReference type="Proteomes" id="UP000014760">
    <property type="component" value="Unassembled WGS sequence"/>
</dbReference>
<dbReference type="InterPro" id="IPR000001">
    <property type="entry name" value="Kringle"/>
</dbReference>
<dbReference type="OMA" id="NCEGEDY"/>
<evidence type="ECO:0000313" key="5">
    <source>
        <dbReference type="EnsemblMetazoa" id="CapteP126955"/>
    </source>
</evidence>
<feature type="domain" description="Kringle" evidence="4">
    <location>
        <begin position="1"/>
        <end position="80"/>
    </location>
</feature>
<reference evidence="6" key="1">
    <citation type="submission" date="2012-12" db="EMBL/GenBank/DDBJ databases">
        <authorList>
            <person name="Hellsten U."/>
            <person name="Grimwood J."/>
            <person name="Chapman J.A."/>
            <person name="Shapiro H."/>
            <person name="Aerts A."/>
            <person name="Otillar R.P."/>
            <person name="Terry A.Y."/>
            <person name="Boore J.L."/>
            <person name="Simakov O."/>
            <person name="Marletaz F."/>
            <person name="Cho S.-J."/>
            <person name="Edsinger-Gonzales E."/>
            <person name="Havlak P."/>
            <person name="Kuo D.-H."/>
            <person name="Larsson T."/>
            <person name="Lv J."/>
            <person name="Arendt D."/>
            <person name="Savage R."/>
            <person name="Osoegawa K."/>
            <person name="de Jong P."/>
            <person name="Lindberg D.R."/>
            <person name="Seaver E.C."/>
            <person name="Weisblat D.A."/>
            <person name="Putnam N.H."/>
            <person name="Grigoriev I.V."/>
            <person name="Rokhsar D.S."/>
        </authorList>
    </citation>
    <scope>NUCLEOTIDE SEQUENCE</scope>
    <source>
        <strain evidence="6">I ESC-2004</strain>
    </source>
</reference>
<dbReference type="PANTHER" id="PTHR24261:SF13">
    <property type="entry name" value="PLASMINOGEN"/>
    <property type="match status" value="1"/>
</dbReference>
<keyword evidence="2" id="KW-1015">Disulfide bond</keyword>
<dbReference type="CDD" id="cd00108">
    <property type="entry name" value="KR"/>
    <property type="match status" value="1"/>
</dbReference>
<protein>
    <recommendedName>
        <fullName evidence="4">Kringle domain-containing protein</fullName>
    </recommendedName>
</protein>
<dbReference type="GO" id="GO:0004175">
    <property type="term" value="F:endopeptidase activity"/>
    <property type="evidence" value="ECO:0007669"/>
    <property type="project" value="TreeGrafter"/>
</dbReference>
<proteinExistence type="predicted"/>
<dbReference type="SUPFAM" id="SSF57440">
    <property type="entry name" value="Kringle-like"/>
    <property type="match status" value="1"/>
</dbReference>
<evidence type="ECO:0000256" key="1">
    <source>
        <dbReference type="ARBA" id="ARBA00022572"/>
    </source>
</evidence>
<comment type="caution">
    <text evidence="3">Lacks conserved residue(s) required for the propagation of feature annotation.</text>
</comment>
<dbReference type="EMBL" id="AMQN01011715">
    <property type="status" value="NOT_ANNOTATED_CDS"/>
    <property type="molecule type" value="Genomic_DNA"/>
</dbReference>
<dbReference type="InterPro" id="IPR018056">
    <property type="entry name" value="Kringle_CS"/>
</dbReference>
<dbReference type="InterPro" id="IPR013806">
    <property type="entry name" value="Kringle-like"/>
</dbReference>
<dbReference type="PROSITE" id="PS00021">
    <property type="entry name" value="KRINGLE_1"/>
    <property type="match status" value="1"/>
</dbReference>
<reference evidence="5" key="3">
    <citation type="submission" date="2015-06" db="UniProtKB">
        <authorList>
            <consortium name="EnsemblMetazoa"/>
        </authorList>
    </citation>
    <scope>IDENTIFICATION</scope>
</reference>
<organism evidence="5 6">
    <name type="scientific">Capitella teleta</name>
    <name type="common">Polychaete worm</name>
    <dbReference type="NCBI Taxonomy" id="283909"/>
    <lineage>
        <taxon>Eukaryota</taxon>
        <taxon>Metazoa</taxon>
        <taxon>Spiralia</taxon>
        <taxon>Lophotrochozoa</taxon>
        <taxon>Annelida</taxon>
        <taxon>Polychaeta</taxon>
        <taxon>Sedentaria</taxon>
        <taxon>Scolecida</taxon>
        <taxon>Capitellidae</taxon>
        <taxon>Capitella</taxon>
    </lineage>
</organism>
<dbReference type="PROSITE" id="PS50070">
    <property type="entry name" value="KRINGLE_2"/>
    <property type="match status" value="1"/>
</dbReference>
<accession>X1YZB6</accession>
<evidence type="ECO:0000256" key="3">
    <source>
        <dbReference type="PROSITE-ProRule" id="PRU00121"/>
    </source>
</evidence>
<dbReference type="Pfam" id="PF00051">
    <property type="entry name" value="Kringle"/>
    <property type="match status" value="1"/>
</dbReference>